<dbReference type="Proteomes" id="UP000528824">
    <property type="component" value="Unassembled WGS sequence"/>
</dbReference>
<dbReference type="GO" id="GO:0015288">
    <property type="term" value="F:porin activity"/>
    <property type="evidence" value="ECO:0007669"/>
    <property type="project" value="TreeGrafter"/>
</dbReference>
<evidence type="ECO:0000256" key="3">
    <source>
        <dbReference type="ARBA" id="ARBA00022692"/>
    </source>
</evidence>
<sequence>MLLRLSAILLCVGLSACIVKPEPFTLNENIARASKDLAAVENSSPAPTGPISLEEAQARAVAYNLDHRLQIFNAAMQDRQLDLTKLDMLPNLTANAGYVARDRELVSSSASYQSGAINPSNFQNVSVDRRREFADLTLSWNIVDFGLSYLQAKQQADRVEIANEQRRRVINNIFQQVRSTYWTAVAAERLRPRLRPIISEARRALVSSRDLETARAQDPLAALRYQRSLIELIQELEGVDDNLTIAKIQLAQLMGLRPGIEYKLVIPKDMPAPAPVRLTIDEMERVALVNRPELHEEGYNTRVVQQEGRKSLLKLVPGVTLLGSLNYDSNSYLLFNNWAEASARVTANLLRLATLPDVKRLNESQAQIAETRRFAMTTSVLAQVQIAAQQYQIARKNYHNARTLAEVNRRIATVAAETAEAETASDLDRIFERANATLSDLARNRAYADLQNADAYIYVTLGLDALPDGISTTNLDALVAALRQRESERRSARIEVPDFSSPTSAPVKIDGAAVASAPAKKSGS</sequence>
<dbReference type="GO" id="GO:1990281">
    <property type="term" value="C:efflux pump complex"/>
    <property type="evidence" value="ECO:0007669"/>
    <property type="project" value="TreeGrafter"/>
</dbReference>
<proteinExistence type="predicted"/>
<dbReference type="PANTHER" id="PTHR30026:SF20">
    <property type="entry name" value="OUTER MEMBRANE PROTEIN TOLC"/>
    <property type="match status" value="1"/>
</dbReference>
<dbReference type="RefSeq" id="WP_183916501.1">
    <property type="nucleotide sequence ID" value="NZ_JACHBB010000005.1"/>
</dbReference>
<dbReference type="PROSITE" id="PS51257">
    <property type="entry name" value="PROKAR_LIPOPROTEIN"/>
    <property type="match status" value="1"/>
</dbReference>
<accession>A0A7W8UQP2</accession>
<dbReference type="Gene3D" id="1.20.1600.10">
    <property type="entry name" value="Outer membrane efflux proteins (OEP)"/>
    <property type="match status" value="1"/>
</dbReference>
<comment type="subcellular location">
    <subcellularLocation>
        <location evidence="1">Cell outer membrane</location>
    </subcellularLocation>
</comment>
<dbReference type="GO" id="GO:0015562">
    <property type="term" value="F:efflux transmembrane transporter activity"/>
    <property type="evidence" value="ECO:0007669"/>
    <property type="project" value="InterPro"/>
</dbReference>
<gene>
    <name evidence="7" type="ORF">GGI59_002990</name>
</gene>
<dbReference type="EMBL" id="JACHBC010000005">
    <property type="protein sequence ID" value="MBB5561315.1"/>
    <property type="molecule type" value="Genomic_DNA"/>
</dbReference>
<evidence type="ECO:0000313" key="8">
    <source>
        <dbReference type="Proteomes" id="UP000528824"/>
    </source>
</evidence>
<organism evidence="7 8">
    <name type="scientific">Rhizobium lentis</name>
    <dbReference type="NCBI Taxonomy" id="1138194"/>
    <lineage>
        <taxon>Bacteria</taxon>
        <taxon>Pseudomonadati</taxon>
        <taxon>Pseudomonadota</taxon>
        <taxon>Alphaproteobacteria</taxon>
        <taxon>Hyphomicrobiales</taxon>
        <taxon>Rhizobiaceae</taxon>
        <taxon>Rhizobium/Agrobacterium group</taxon>
        <taxon>Rhizobium</taxon>
    </lineage>
</organism>
<dbReference type="AlphaFoldDB" id="A0A7W8UQP2"/>
<keyword evidence="4" id="KW-0472">Membrane</keyword>
<evidence type="ECO:0000313" key="7">
    <source>
        <dbReference type="EMBL" id="MBB5561315.1"/>
    </source>
</evidence>
<dbReference type="PANTHER" id="PTHR30026">
    <property type="entry name" value="OUTER MEMBRANE PROTEIN TOLC"/>
    <property type="match status" value="1"/>
</dbReference>
<name>A0A7W8UQP2_9HYPH</name>
<evidence type="ECO:0000256" key="2">
    <source>
        <dbReference type="ARBA" id="ARBA00022452"/>
    </source>
</evidence>
<keyword evidence="8" id="KW-1185">Reference proteome</keyword>
<dbReference type="InterPro" id="IPR051906">
    <property type="entry name" value="TolC-like"/>
</dbReference>
<reference evidence="7 8" key="1">
    <citation type="submission" date="2020-08" db="EMBL/GenBank/DDBJ databases">
        <title>Genomic Encyclopedia of Type Strains, Phase IV (KMG-V): Genome sequencing to study the core and pangenomes of soil and plant-associated prokaryotes.</title>
        <authorList>
            <person name="Whitman W."/>
        </authorList>
    </citation>
    <scope>NUCLEOTIDE SEQUENCE [LARGE SCALE GENOMIC DNA]</scope>
    <source>
        <strain evidence="7 8">SEMIA 4034</strain>
    </source>
</reference>
<dbReference type="GO" id="GO:0009279">
    <property type="term" value="C:cell outer membrane"/>
    <property type="evidence" value="ECO:0007669"/>
    <property type="project" value="UniProtKB-SubCell"/>
</dbReference>
<evidence type="ECO:0000256" key="4">
    <source>
        <dbReference type="ARBA" id="ARBA00023136"/>
    </source>
</evidence>
<evidence type="ECO:0000256" key="6">
    <source>
        <dbReference type="SAM" id="MobiDB-lite"/>
    </source>
</evidence>
<keyword evidence="3" id="KW-0812">Transmembrane</keyword>
<feature type="region of interest" description="Disordered" evidence="6">
    <location>
        <begin position="490"/>
        <end position="524"/>
    </location>
</feature>
<keyword evidence="2" id="KW-1134">Transmembrane beta strand</keyword>
<dbReference type="SUPFAM" id="SSF56954">
    <property type="entry name" value="Outer membrane efflux proteins (OEP)"/>
    <property type="match status" value="1"/>
</dbReference>
<protein>
    <submittedName>
        <fullName evidence="7">Outer membrane protein TolC</fullName>
    </submittedName>
</protein>
<comment type="caution">
    <text evidence="7">The sequence shown here is derived from an EMBL/GenBank/DDBJ whole genome shotgun (WGS) entry which is preliminary data.</text>
</comment>
<evidence type="ECO:0000256" key="1">
    <source>
        <dbReference type="ARBA" id="ARBA00004442"/>
    </source>
</evidence>
<keyword evidence="5" id="KW-0998">Cell outer membrane</keyword>
<evidence type="ECO:0000256" key="5">
    <source>
        <dbReference type="ARBA" id="ARBA00023237"/>
    </source>
</evidence>